<accession>A0A5A9GJW6</accession>
<organism evidence="2 3">
    <name type="scientific">Azospirillum lipoferum</name>
    <dbReference type="NCBI Taxonomy" id="193"/>
    <lineage>
        <taxon>Bacteria</taxon>
        <taxon>Pseudomonadati</taxon>
        <taxon>Pseudomonadota</taxon>
        <taxon>Alphaproteobacteria</taxon>
        <taxon>Rhodospirillales</taxon>
        <taxon>Azospirillaceae</taxon>
        <taxon>Azospirillum</taxon>
    </lineage>
</organism>
<comment type="caution">
    <text evidence="2">The sequence shown here is derived from an EMBL/GenBank/DDBJ whole genome shotgun (WGS) entry which is preliminary data.</text>
</comment>
<reference evidence="2 3" key="1">
    <citation type="submission" date="2019-08" db="EMBL/GenBank/DDBJ databases">
        <authorList>
            <person name="Grouzdev D."/>
            <person name="Tikhonova E."/>
            <person name="Kravchenko I."/>
        </authorList>
    </citation>
    <scope>NUCLEOTIDE SEQUENCE [LARGE SCALE GENOMIC DNA]</scope>
    <source>
        <strain evidence="2 3">59b</strain>
    </source>
</reference>
<evidence type="ECO:0000313" key="3">
    <source>
        <dbReference type="Proteomes" id="UP000324927"/>
    </source>
</evidence>
<gene>
    <name evidence="2" type="ORF">FZ942_21670</name>
</gene>
<proteinExistence type="predicted"/>
<dbReference type="Proteomes" id="UP000324927">
    <property type="component" value="Unassembled WGS sequence"/>
</dbReference>
<feature type="region of interest" description="Disordered" evidence="1">
    <location>
        <begin position="43"/>
        <end position="95"/>
    </location>
</feature>
<dbReference type="AlphaFoldDB" id="A0A5A9GJW6"/>
<evidence type="ECO:0000256" key="1">
    <source>
        <dbReference type="SAM" id="MobiDB-lite"/>
    </source>
</evidence>
<keyword evidence="3" id="KW-1185">Reference proteome</keyword>
<sequence length="95" mass="10363">MFPLPALAQTKFALTRQADHRSAESGERVRVRGMHCEDLFGFAEPPHPNLLPRGEKERRSDNGSGALTCPDTPAAPRRCPTGPGRCLPSRRGRSG</sequence>
<name>A0A5A9GJW6_AZOLI</name>
<protein>
    <submittedName>
        <fullName evidence="2">Uncharacterized protein</fullName>
    </submittedName>
</protein>
<evidence type="ECO:0000313" key="2">
    <source>
        <dbReference type="EMBL" id="KAA0594042.1"/>
    </source>
</evidence>
<dbReference type="OrthoDB" id="7308161at2"/>
<dbReference type="EMBL" id="VTTN01000009">
    <property type="protein sequence ID" value="KAA0594042.1"/>
    <property type="molecule type" value="Genomic_DNA"/>
</dbReference>